<sequence>MLSTRALFPLIASLSKFVHGIVRTLVSIHESPPRRPQTSSTWSFCGDLLQRAMQRYFRSMLPLELPCPDQIFACLRSKQNFVHFQSILHFSDSLSGRPLSGIWRCSARHWRLDPAPARDF</sequence>
<dbReference type="EMBL" id="KV426336">
    <property type="protein sequence ID" value="KZV82262.1"/>
    <property type="molecule type" value="Genomic_DNA"/>
</dbReference>
<evidence type="ECO:0000313" key="1">
    <source>
        <dbReference type="EMBL" id="KZV82262.1"/>
    </source>
</evidence>
<gene>
    <name evidence="1" type="ORF">EXIGLDRAFT_351248</name>
</gene>
<protein>
    <submittedName>
        <fullName evidence="1">Uncharacterized protein</fullName>
    </submittedName>
</protein>
<dbReference type="Proteomes" id="UP000077266">
    <property type="component" value="Unassembled WGS sequence"/>
</dbReference>
<organism evidence="1 2">
    <name type="scientific">Exidia glandulosa HHB12029</name>
    <dbReference type="NCBI Taxonomy" id="1314781"/>
    <lineage>
        <taxon>Eukaryota</taxon>
        <taxon>Fungi</taxon>
        <taxon>Dikarya</taxon>
        <taxon>Basidiomycota</taxon>
        <taxon>Agaricomycotina</taxon>
        <taxon>Agaricomycetes</taxon>
        <taxon>Auriculariales</taxon>
        <taxon>Exidiaceae</taxon>
        <taxon>Exidia</taxon>
    </lineage>
</organism>
<proteinExistence type="predicted"/>
<dbReference type="InParanoid" id="A0A165CDA7"/>
<name>A0A165CDA7_EXIGL</name>
<evidence type="ECO:0000313" key="2">
    <source>
        <dbReference type="Proteomes" id="UP000077266"/>
    </source>
</evidence>
<reference evidence="1 2" key="1">
    <citation type="journal article" date="2016" name="Mol. Biol. Evol.">
        <title>Comparative Genomics of Early-Diverging Mushroom-Forming Fungi Provides Insights into the Origins of Lignocellulose Decay Capabilities.</title>
        <authorList>
            <person name="Nagy L.G."/>
            <person name="Riley R."/>
            <person name="Tritt A."/>
            <person name="Adam C."/>
            <person name="Daum C."/>
            <person name="Floudas D."/>
            <person name="Sun H."/>
            <person name="Yadav J.S."/>
            <person name="Pangilinan J."/>
            <person name="Larsson K.H."/>
            <person name="Matsuura K."/>
            <person name="Barry K."/>
            <person name="Labutti K."/>
            <person name="Kuo R."/>
            <person name="Ohm R.A."/>
            <person name="Bhattacharya S.S."/>
            <person name="Shirouzu T."/>
            <person name="Yoshinaga Y."/>
            <person name="Martin F.M."/>
            <person name="Grigoriev I.V."/>
            <person name="Hibbett D.S."/>
        </authorList>
    </citation>
    <scope>NUCLEOTIDE SEQUENCE [LARGE SCALE GENOMIC DNA]</scope>
    <source>
        <strain evidence="1 2">HHB12029</strain>
    </source>
</reference>
<keyword evidence="2" id="KW-1185">Reference proteome</keyword>
<accession>A0A165CDA7</accession>
<dbReference type="AlphaFoldDB" id="A0A165CDA7"/>